<dbReference type="Proteomes" id="UP000248961">
    <property type="component" value="Unassembled WGS sequence"/>
</dbReference>
<dbReference type="VEuPathDB" id="FungiDB:BO97DRAFT_341983"/>
<name>A0A395I0T6_ASPHC</name>
<dbReference type="RefSeq" id="XP_025552966.1">
    <property type="nucleotide sequence ID" value="XM_025691652.1"/>
</dbReference>
<reference evidence="2 3" key="1">
    <citation type="submission" date="2018-02" db="EMBL/GenBank/DDBJ databases">
        <title>The genomes of Aspergillus section Nigri reveals drivers in fungal speciation.</title>
        <authorList>
            <consortium name="DOE Joint Genome Institute"/>
            <person name="Vesth T.C."/>
            <person name="Nybo J."/>
            <person name="Theobald S."/>
            <person name="Brandl J."/>
            <person name="Frisvad J.C."/>
            <person name="Nielsen K.F."/>
            <person name="Lyhne E.K."/>
            <person name="Kogle M.E."/>
            <person name="Kuo A."/>
            <person name="Riley R."/>
            <person name="Clum A."/>
            <person name="Nolan M."/>
            <person name="Lipzen A."/>
            <person name="Salamov A."/>
            <person name="Henrissat B."/>
            <person name="Wiebenga A."/>
            <person name="De vries R.P."/>
            <person name="Grigoriev I.V."/>
            <person name="Mortensen U.H."/>
            <person name="Andersen M.R."/>
            <person name="Baker S.E."/>
        </authorList>
    </citation>
    <scope>NUCLEOTIDE SEQUENCE [LARGE SCALE GENOMIC DNA]</scope>
    <source>
        <strain evidence="2 3">CBS 101889</strain>
    </source>
</reference>
<dbReference type="CDD" id="cd04301">
    <property type="entry name" value="NAT_SF"/>
    <property type="match status" value="1"/>
</dbReference>
<evidence type="ECO:0000313" key="2">
    <source>
        <dbReference type="EMBL" id="RAL13812.1"/>
    </source>
</evidence>
<keyword evidence="2" id="KW-0808">Transferase</keyword>
<organism evidence="2 3">
    <name type="scientific">Aspergillus homomorphus (strain CBS 101889)</name>
    <dbReference type="NCBI Taxonomy" id="1450537"/>
    <lineage>
        <taxon>Eukaryota</taxon>
        <taxon>Fungi</taxon>
        <taxon>Dikarya</taxon>
        <taxon>Ascomycota</taxon>
        <taxon>Pezizomycotina</taxon>
        <taxon>Eurotiomycetes</taxon>
        <taxon>Eurotiomycetidae</taxon>
        <taxon>Eurotiales</taxon>
        <taxon>Aspergillaceae</taxon>
        <taxon>Aspergillus</taxon>
        <taxon>Aspergillus subgen. Circumdati</taxon>
    </lineage>
</organism>
<dbReference type="SUPFAM" id="SSF55729">
    <property type="entry name" value="Acyl-CoA N-acyltransferases (Nat)"/>
    <property type="match status" value="1"/>
</dbReference>
<dbReference type="InterPro" id="IPR052523">
    <property type="entry name" value="Trichothecene_AcTrans"/>
</dbReference>
<protein>
    <submittedName>
        <fullName evidence="2">Acyl-CoA N-acyltransferase</fullName>
    </submittedName>
</protein>
<gene>
    <name evidence="2" type="ORF">BO97DRAFT_341983</name>
</gene>
<dbReference type="PANTHER" id="PTHR42791">
    <property type="entry name" value="GNAT FAMILY ACETYLTRANSFERASE"/>
    <property type="match status" value="1"/>
</dbReference>
<dbReference type="EMBL" id="KZ824277">
    <property type="protein sequence ID" value="RAL13812.1"/>
    <property type="molecule type" value="Genomic_DNA"/>
</dbReference>
<keyword evidence="3" id="KW-1185">Reference proteome</keyword>
<dbReference type="OrthoDB" id="2115692at2759"/>
<dbReference type="PANTHER" id="PTHR42791:SF17">
    <property type="entry name" value="ACETYLTRANSFERASE, GNAT FAMILY FAMILY (AFU_ORTHOLOGUE AFUA_8G05690)"/>
    <property type="match status" value="1"/>
</dbReference>
<keyword evidence="2" id="KW-0012">Acyltransferase</keyword>
<proteinExistence type="predicted"/>
<evidence type="ECO:0000313" key="3">
    <source>
        <dbReference type="Proteomes" id="UP000248961"/>
    </source>
</evidence>
<dbReference type="AlphaFoldDB" id="A0A395I0T6"/>
<feature type="domain" description="N-acetyltransferase" evidence="1">
    <location>
        <begin position="4"/>
        <end position="198"/>
    </location>
</feature>
<dbReference type="InterPro" id="IPR000182">
    <property type="entry name" value="GNAT_dom"/>
</dbReference>
<dbReference type="STRING" id="1450537.A0A395I0T6"/>
<sequence>MATLQVQPVTEADLPALTRIFYAGFTTAIDRQMFPDTPGLRAWWADANRHDLLHKPGVRFLAVVDPTLAHSDDDDKLISYVKWDLDPENRGRRFPEWHPDTDGELCDQFFGGCDAVRREVMRGRGHYYLDMLVTHPEHQRRGAATMLVRWGCELADRTGTPVYIDATRAGVPVYERLGFAVVRQDAEAELFHMVREAGGKESVTGNSPPLH</sequence>
<dbReference type="PROSITE" id="PS51186">
    <property type="entry name" value="GNAT"/>
    <property type="match status" value="1"/>
</dbReference>
<dbReference type="InterPro" id="IPR016181">
    <property type="entry name" value="Acyl_CoA_acyltransferase"/>
</dbReference>
<evidence type="ECO:0000259" key="1">
    <source>
        <dbReference type="PROSITE" id="PS51186"/>
    </source>
</evidence>
<dbReference type="Gene3D" id="3.40.630.30">
    <property type="match status" value="1"/>
</dbReference>
<dbReference type="Pfam" id="PF00583">
    <property type="entry name" value="Acetyltransf_1"/>
    <property type="match status" value="1"/>
</dbReference>
<dbReference type="GeneID" id="37195941"/>
<dbReference type="GO" id="GO:0016747">
    <property type="term" value="F:acyltransferase activity, transferring groups other than amino-acyl groups"/>
    <property type="evidence" value="ECO:0007669"/>
    <property type="project" value="InterPro"/>
</dbReference>
<accession>A0A395I0T6</accession>